<name>A0A9P6H235_9MICR</name>
<keyword evidence="10" id="KW-1185">Reference proteome</keyword>
<evidence type="ECO:0000256" key="8">
    <source>
        <dbReference type="RuleBase" id="RU365074"/>
    </source>
</evidence>
<comment type="similarity">
    <text evidence="2 8">Belongs to the methyltransferase superfamily. RRP8 family.</text>
</comment>
<dbReference type="GO" id="GO:0006364">
    <property type="term" value="P:rRNA processing"/>
    <property type="evidence" value="ECO:0007669"/>
    <property type="project" value="UniProtKB-UniRule"/>
</dbReference>
<keyword evidence="4 8" id="KW-0489">Methyltransferase</keyword>
<dbReference type="GO" id="GO:0008168">
    <property type="term" value="F:methyltransferase activity"/>
    <property type="evidence" value="ECO:0007669"/>
    <property type="project" value="UniProtKB-KW"/>
</dbReference>
<keyword evidence="6 8" id="KW-0949">S-adenosyl-L-methionine</keyword>
<evidence type="ECO:0000256" key="2">
    <source>
        <dbReference type="ARBA" id="ARBA00006301"/>
    </source>
</evidence>
<dbReference type="Gene3D" id="1.10.10.2150">
    <property type="entry name" value="Ribosomal RNA-processing protein 8, N-terminal domain"/>
    <property type="match status" value="1"/>
</dbReference>
<evidence type="ECO:0000256" key="4">
    <source>
        <dbReference type="ARBA" id="ARBA00022603"/>
    </source>
</evidence>
<dbReference type="InterPro" id="IPR007823">
    <property type="entry name" value="RRP8"/>
</dbReference>
<protein>
    <recommendedName>
        <fullName evidence="8">Ribosomal RNA-processing protein 8</fullName>
        <ecNumber evidence="8">2.1.1.-</ecNumber>
    </recommendedName>
</protein>
<dbReference type="PANTHER" id="PTHR12787:SF0">
    <property type="entry name" value="RIBOSOMAL RNA-PROCESSING PROTEIN 8"/>
    <property type="match status" value="1"/>
</dbReference>
<dbReference type="InterPro" id="IPR042036">
    <property type="entry name" value="RRP8_N"/>
</dbReference>
<evidence type="ECO:0000256" key="5">
    <source>
        <dbReference type="ARBA" id="ARBA00022679"/>
    </source>
</evidence>
<comment type="caution">
    <text evidence="9">The sequence shown here is derived from an EMBL/GenBank/DDBJ whole genome shotgun (WGS) entry which is preliminary data.</text>
</comment>
<gene>
    <name evidence="9" type="primary">RRP8</name>
    <name evidence="9" type="ORF">NGRA_0037</name>
</gene>
<evidence type="ECO:0000256" key="7">
    <source>
        <dbReference type="ARBA" id="ARBA00023242"/>
    </source>
</evidence>
<keyword evidence="7 8" id="KW-0539">Nucleus</keyword>
<evidence type="ECO:0000313" key="10">
    <source>
        <dbReference type="Proteomes" id="UP000740883"/>
    </source>
</evidence>
<dbReference type="OrthoDB" id="10258825at2759"/>
<dbReference type="PANTHER" id="PTHR12787">
    <property type="entry name" value="RIBOSOMAL RNA-PROCESSING PROTEIN 8"/>
    <property type="match status" value="1"/>
</dbReference>
<keyword evidence="3 8" id="KW-0698">rRNA processing</keyword>
<organism evidence="9 10">
    <name type="scientific">Nosema granulosis</name>
    <dbReference type="NCBI Taxonomy" id="83296"/>
    <lineage>
        <taxon>Eukaryota</taxon>
        <taxon>Fungi</taxon>
        <taxon>Fungi incertae sedis</taxon>
        <taxon>Microsporidia</taxon>
        <taxon>Nosematidae</taxon>
        <taxon>Nosema</taxon>
    </lineage>
</organism>
<dbReference type="EMBL" id="SBJO01000001">
    <property type="protein sequence ID" value="KAF9765043.1"/>
    <property type="molecule type" value="Genomic_DNA"/>
</dbReference>
<dbReference type="AlphaFoldDB" id="A0A9P6H235"/>
<evidence type="ECO:0000313" key="9">
    <source>
        <dbReference type="EMBL" id="KAF9765043.1"/>
    </source>
</evidence>
<dbReference type="GO" id="GO:0032259">
    <property type="term" value="P:methylation"/>
    <property type="evidence" value="ECO:0007669"/>
    <property type="project" value="UniProtKB-KW"/>
</dbReference>
<evidence type="ECO:0000256" key="6">
    <source>
        <dbReference type="ARBA" id="ARBA00022691"/>
    </source>
</evidence>
<keyword evidence="5 8" id="KW-0808">Transferase</keyword>
<dbReference type="SUPFAM" id="SSF53335">
    <property type="entry name" value="S-adenosyl-L-methionine-dependent methyltransferases"/>
    <property type="match status" value="1"/>
</dbReference>
<dbReference type="Pfam" id="PF05148">
    <property type="entry name" value="Methyltransf_8"/>
    <property type="match status" value="1"/>
</dbReference>
<dbReference type="EC" id="2.1.1.-" evidence="8"/>
<dbReference type="CDD" id="cd02440">
    <property type="entry name" value="AdoMet_MTases"/>
    <property type="match status" value="1"/>
</dbReference>
<dbReference type="GO" id="GO:0005730">
    <property type="term" value="C:nucleolus"/>
    <property type="evidence" value="ECO:0007669"/>
    <property type="project" value="UniProtKB-SubCell"/>
</dbReference>
<accession>A0A9P6H235</accession>
<reference evidence="9 10" key="1">
    <citation type="journal article" date="2020" name="Genome Biol. Evol.">
        <title>Comparative genomics of strictly vertically transmitted, feminizing microsporidia endosymbionts of amphipod crustaceans.</title>
        <authorList>
            <person name="Cormier A."/>
            <person name="Chebbi M.A."/>
            <person name="Giraud I."/>
            <person name="Wattier R."/>
            <person name="Teixeira M."/>
            <person name="Gilbert C."/>
            <person name="Rigaud T."/>
            <person name="Cordaux R."/>
        </authorList>
    </citation>
    <scope>NUCLEOTIDE SEQUENCE [LARGE SCALE GENOMIC DNA]</scope>
    <source>
        <strain evidence="9 10">Ou3-Ou53</strain>
    </source>
</reference>
<comment type="subcellular location">
    <subcellularLocation>
        <location evidence="1 8">Nucleus</location>
        <location evidence="1 8">Nucleolus</location>
    </subcellularLocation>
</comment>
<dbReference type="Gene3D" id="3.40.50.150">
    <property type="entry name" value="Vaccinia Virus protein VP39"/>
    <property type="match status" value="1"/>
</dbReference>
<evidence type="ECO:0000256" key="1">
    <source>
        <dbReference type="ARBA" id="ARBA00004604"/>
    </source>
</evidence>
<evidence type="ECO:0000256" key="3">
    <source>
        <dbReference type="ARBA" id="ARBA00022552"/>
    </source>
</evidence>
<dbReference type="Proteomes" id="UP000740883">
    <property type="component" value="Unassembled WGS sequence"/>
</dbReference>
<dbReference type="InterPro" id="IPR029063">
    <property type="entry name" value="SAM-dependent_MTases_sf"/>
</dbReference>
<comment type="function">
    <text evidence="8">S-adenosyl-L-methionine-dependent methyltransferase that specifically methylates the N(1) position of adenine in helix 25.1 in 25S rRNA. Required both for ribosomal 40S and 60S subunits biogenesis. Required for efficient pre-rRNA cleavage at site A2.</text>
</comment>
<proteinExistence type="inferred from homology"/>
<sequence>MGLKEELEKRLIGSKFRVLNEKLYKNKKLTKEEIKLYHECYAQQVKKWPVNPLDLVIKRIQETSPSAVVADLGCGSAKIAQTFTNVHSFDAFPTTENITKCDMENVPLENSSVDIAVCCLSLMKQDITKTIKEVSRILKKNGLFYLAEIRSRVVSVNKFCCKLEDYGFEIANCDTSNSHFIFIELKKKKEINQEIATKITLKPCFYKKR</sequence>